<evidence type="ECO:0000313" key="2">
    <source>
        <dbReference type="EMBL" id="KAF4621997.1"/>
    </source>
</evidence>
<dbReference type="EMBL" id="JAACJL010000002">
    <property type="protein sequence ID" value="KAF4621997.1"/>
    <property type="molecule type" value="Genomic_DNA"/>
</dbReference>
<feature type="region of interest" description="Disordered" evidence="1">
    <location>
        <begin position="353"/>
        <end position="393"/>
    </location>
</feature>
<gene>
    <name evidence="2" type="ORF">D9613_009562</name>
</gene>
<accession>A0A8H4R5A7</accession>
<comment type="caution">
    <text evidence="2">The sequence shown here is derived from an EMBL/GenBank/DDBJ whole genome shotgun (WGS) entry which is preliminary data.</text>
</comment>
<name>A0A8H4R5A7_9AGAR</name>
<keyword evidence="3" id="KW-1185">Reference proteome</keyword>
<evidence type="ECO:0000313" key="3">
    <source>
        <dbReference type="Proteomes" id="UP000521872"/>
    </source>
</evidence>
<sequence>MATIRKSRIATSFKYHTAQAIPEFSLERLEWSGSDDDLKSVVSHSSISSRGRNEATKIPLTEGCFVTKQTGYYLEKAHWVNPVRKNAQLKYEVELLLKGLHIVPPNFNLNSTSNLAPLDRNLHYTLDKLGFFAVTCSIATLRDMISLVEKENKIWQANNGVYPRRLILEDLELLNASYEFVLLHPRHFLQHNGSGLPVYTRVENGVSGKFYFASPDGALRAGPDNDQDLLPPFATEGRPEGVALLNPFLVVIHAGIAFRRFKKLSLPPLCKHYEELIKLTLDLVEKIYFEPILDIVDENRAAYRRSVYVKYSDGDVAMTGRNSRTGTVVKRPGPDASHEERVGYSLYLMSGCDYINDDDEEDEEEDEEEEDEDYDEYDDGDDGDEHENGKKDS</sequence>
<protein>
    <submittedName>
        <fullName evidence="2">Uncharacterized protein</fullName>
    </submittedName>
</protein>
<organism evidence="2 3">
    <name type="scientific">Agrocybe pediades</name>
    <dbReference type="NCBI Taxonomy" id="84607"/>
    <lineage>
        <taxon>Eukaryota</taxon>
        <taxon>Fungi</taxon>
        <taxon>Dikarya</taxon>
        <taxon>Basidiomycota</taxon>
        <taxon>Agaricomycotina</taxon>
        <taxon>Agaricomycetes</taxon>
        <taxon>Agaricomycetidae</taxon>
        <taxon>Agaricales</taxon>
        <taxon>Agaricineae</taxon>
        <taxon>Strophariaceae</taxon>
        <taxon>Agrocybe</taxon>
    </lineage>
</organism>
<evidence type="ECO:0000256" key="1">
    <source>
        <dbReference type="SAM" id="MobiDB-lite"/>
    </source>
</evidence>
<feature type="compositionally biased region" description="Acidic residues" evidence="1">
    <location>
        <begin position="355"/>
        <end position="385"/>
    </location>
</feature>
<dbReference type="AlphaFoldDB" id="A0A8H4R5A7"/>
<dbReference type="Proteomes" id="UP000521872">
    <property type="component" value="Unassembled WGS sequence"/>
</dbReference>
<proteinExistence type="predicted"/>
<reference evidence="2 3" key="1">
    <citation type="submission" date="2019-12" db="EMBL/GenBank/DDBJ databases">
        <authorList>
            <person name="Floudas D."/>
            <person name="Bentzer J."/>
            <person name="Ahren D."/>
            <person name="Johansson T."/>
            <person name="Persson P."/>
            <person name="Tunlid A."/>
        </authorList>
    </citation>
    <scope>NUCLEOTIDE SEQUENCE [LARGE SCALE GENOMIC DNA]</scope>
    <source>
        <strain evidence="2 3">CBS 102.39</strain>
    </source>
</reference>